<evidence type="ECO:0000313" key="1">
    <source>
        <dbReference type="EMBL" id="CEK85038.1"/>
    </source>
</evidence>
<accession>A0A0B7AWN2</accession>
<dbReference type="EMBL" id="HACG01038182">
    <property type="protein sequence ID" value="CEK85047.1"/>
    <property type="molecule type" value="Transcribed_RNA"/>
</dbReference>
<gene>
    <name evidence="3" type="primary">ORF145981</name>
    <name evidence="1" type="synonym">ORF145905</name>
    <name evidence="2" type="synonym">ORF145917</name>
</gene>
<evidence type="ECO:0000313" key="2">
    <source>
        <dbReference type="EMBL" id="CEK85039.1"/>
    </source>
</evidence>
<proteinExistence type="predicted"/>
<dbReference type="EMBL" id="HACG01038173">
    <property type="protein sequence ID" value="CEK85038.1"/>
    <property type="molecule type" value="Transcribed_RNA"/>
</dbReference>
<dbReference type="AlphaFoldDB" id="A0A0B7AWN2"/>
<name>A0A0B7AWN2_9EUPU</name>
<dbReference type="EMBL" id="HACG01038174">
    <property type="protein sequence ID" value="CEK85039.1"/>
    <property type="molecule type" value="Transcribed_RNA"/>
</dbReference>
<protein>
    <submittedName>
        <fullName evidence="3">Uncharacterized protein</fullName>
    </submittedName>
</protein>
<evidence type="ECO:0000313" key="3">
    <source>
        <dbReference type="EMBL" id="CEK85047.1"/>
    </source>
</evidence>
<reference evidence="3" key="1">
    <citation type="submission" date="2014-12" db="EMBL/GenBank/DDBJ databases">
        <title>Insight into the proteome of Arion vulgaris.</title>
        <authorList>
            <person name="Aradska J."/>
            <person name="Bulat T."/>
            <person name="Smidak R."/>
            <person name="Sarate P."/>
            <person name="Gangsoo J."/>
            <person name="Sialana F."/>
            <person name="Bilban M."/>
            <person name="Lubec G."/>
        </authorList>
    </citation>
    <scope>NUCLEOTIDE SEQUENCE</scope>
    <source>
        <tissue evidence="3">Skin</tissue>
    </source>
</reference>
<organism evidence="3">
    <name type="scientific">Arion vulgaris</name>
    <dbReference type="NCBI Taxonomy" id="1028688"/>
    <lineage>
        <taxon>Eukaryota</taxon>
        <taxon>Metazoa</taxon>
        <taxon>Spiralia</taxon>
        <taxon>Lophotrochozoa</taxon>
        <taxon>Mollusca</taxon>
        <taxon>Gastropoda</taxon>
        <taxon>Heterobranchia</taxon>
        <taxon>Euthyneura</taxon>
        <taxon>Panpulmonata</taxon>
        <taxon>Eupulmonata</taxon>
        <taxon>Stylommatophora</taxon>
        <taxon>Helicina</taxon>
        <taxon>Arionoidea</taxon>
        <taxon>Arionidae</taxon>
        <taxon>Arion</taxon>
    </lineage>
</organism>
<sequence length="64" mass="7128">GHLYNDCPLPITTPDDIVDGCPVQLLILLMRTSIQRLPITTHDDIVDDCPVQLLILLTSAQYNL</sequence>
<feature type="non-terminal residue" evidence="3">
    <location>
        <position position="1"/>
    </location>
</feature>